<evidence type="ECO:0000313" key="6">
    <source>
        <dbReference type="Proteomes" id="UP000326852"/>
    </source>
</evidence>
<keyword evidence="6" id="KW-1185">Reference proteome</keyword>
<dbReference type="PIRSF" id="PIRSF016578">
    <property type="entry name" value="HsaA"/>
    <property type="match status" value="1"/>
</dbReference>
<evidence type="ECO:0000256" key="2">
    <source>
        <dbReference type="ARBA" id="ARBA00049661"/>
    </source>
</evidence>
<reference evidence="5 6" key="1">
    <citation type="submission" date="2019-08" db="EMBL/GenBank/DDBJ databases">
        <title>Arthrobacter sp. nov., isolated from plateau pika and Tibetan wild ass.</title>
        <authorList>
            <person name="Ge Y."/>
        </authorList>
    </citation>
    <scope>NUCLEOTIDE SEQUENCE [LARGE SCALE GENOMIC DNA]</scope>
    <source>
        <strain evidence="5 6">785</strain>
    </source>
</reference>
<comment type="caution">
    <text evidence="5">The sequence shown here is derived from an EMBL/GenBank/DDBJ whole genome shotgun (WGS) entry which is preliminary data.</text>
</comment>
<evidence type="ECO:0000313" key="5">
    <source>
        <dbReference type="EMBL" id="KAD4060033.1"/>
    </source>
</evidence>
<feature type="domain" description="Acyl-CoA dehydrogenase C-terminal" evidence="4">
    <location>
        <begin position="237"/>
        <end position="370"/>
    </location>
</feature>
<name>A0A5N6MT83_9MICC</name>
<dbReference type="GO" id="GO:0003995">
    <property type="term" value="F:acyl-CoA dehydrogenase activity"/>
    <property type="evidence" value="ECO:0007669"/>
    <property type="project" value="TreeGrafter"/>
</dbReference>
<dbReference type="InterPro" id="IPR013786">
    <property type="entry name" value="AcylCoA_DH/ox_N"/>
</dbReference>
<protein>
    <recommendedName>
        <fullName evidence="7">Acyl-CoA dehydrogenase</fullName>
    </recommendedName>
</protein>
<dbReference type="Pfam" id="PF02771">
    <property type="entry name" value="Acyl-CoA_dh_N"/>
    <property type="match status" value="1"/>
</dbReference>
<keyword evidence="1" id="KW-0560">Oxidoreductase</keyword>
<evidence type="ECO:0008006" key="7">
    <source>
        <dbReference type="Google" id="ProtNLM"/>
    </source>
</evidence>
<dbReference type="InterPro" id="IPR050741">
    <property type="entry name" value="Acyl-CoA_dehydrogenase"/>
</dbReference>
<dbReference type="Proteomes" id="UP000326852">
    <property type="component" value="Unassembled WGS sequence"/>
</dbReference>
<feature type="domain" description="Acyl-CoA dehydrogenase/oxidase N-terminal" evidence="3">
    <location>
        <begin position="25"/>
        <end position="106"/>
    </location>
</feature>
<dbReference type="AlphaFoldDB" id="A0A5N6MT83"/>
<comment type="similarity">
    <text evidence="2">Belongs to the HpaH/HsaA monooxygenase family.</text>
</comment>
<dbReference type="InterPro" id="IPR009100">
    <property type="entry name" value="AcylCoA_DH/oxidase_NM_dom_sf"/>
</dbReference>
<sequence length="395" mass="41987">MSPLLTAPLPSELLSNAEALVPLLRERAAETEELRHLPAATISDFEKAGLFSAMLPATLGGSQIDLVEFVDIVRTLSRGDASAGWVGAFLMSHNLLLARYGAEAQADFFQGGKYALAAAAATPPGTAVETEGGYLISGRWRFASAVMHAQWVMVSVVTPAGPLSVAVPIEDVTIIDTWQVPGMKGTGSNDVMAQDLFVPEHRTIEFGLFSADSERAAALHPGYPLAAYPVNRILPVIQAAVALGTADAALELFRTNAGKRVRMQTGQRIVDDPLVRSAYAHAWDLLHVAELQMRDALDMTAAIYGPEHSREASLENRAVINLGLTGAGTKAFAAVDLVVRSSGASIFRTGDPLERICRDVQVIRNHASADFMTMSAVAGGVLLGQGLGDFVEPLF</sequence>
<dbReference type="InterPro" id="IPR013107">
    <property type="entry name" value="Acyl-CoA_DH_C"/>
</dbReference>
<dbReference type="GO" id="GO:0016712">
    <property type="term" value="F:oxidoreductase activity, acting on paired donors, with incorporation or reduction of molecular oxygen, reduced flavin or flavoprotein as one donor, and incorporation of one atom of oxygen"/>
    <property type="evidence" value="ECO:0007669"/>
    <property type="project" value="TreeGrafter"/>
</dbReference>
<dbReference type="Gene3D" id="1.20.140.10">
    <property type="entry name" value="Butyryl-CoA Dehydrogenase, subunit A, domain 3"/>
    <property type="match status" value="1"/>
</dbReference>
<dbReference type="Gene3D" id="1.10.540.10">
    <property type="entry name" value="Acyl-CoA dehydrogenase/oxidase, N-terminal domain"/>
    <property type="match status" value="1"/>
</dbReference>
<dbReference type="RefSeq" id="WP_152271274.1">
    <property type="nucleotide sequence ID" value="NZ_VTFX01000001.1"/>
</dbReference>
<dbReference type="InterPro" id="IPR036250">
    <property type="entry name" value="AcylCo_DH-like_C"/>
</dbReference>
<dbReference type="InterPro" id="IPR046373">
    <property type="entry name" value="Acyl-CoA_Oxase/DH_mid-dom_sf"/>
</dbReference>
<dbReference type="GO" id="GO:0033539">
    <property type="term" value="P:fatty acid beta-oxidation using acyl-CoA dehydrogenase"/>
    <property type="evidence" value="ECO:0007669"/>
    <property type="project" value="TreeGrafter"/>
</dbReference>
<proteinExistence type="inferred from homology"/>
<evidence type="ECO:0000259" key="3">
    <source>
        <dbReference type="Pfam" id="PF02771"/>
    </source>
</evidence>
<dbReference type="SUPFAM" id="SSF47203">
    <property type="entry name" value="Acyl-CoA dehydrogenase C-terminal domain-like"/>
    <property type="match status" value="1"/>
</dbReference>
<evidence type="ECO:0000256" key="1">
    <source>
        <dbReference type="ARBA" id="ARBA00023002"/>
    </source>
</evidence>
<dbReference type="Pfam" id="PF08028">
    <property type="entry name" value="Acyl-CoA_dh_2"/>
    <property type="match status" value="1"/>
</dbReference>
<accession>A0A5N6MT83</accession>
<dbReference type="Gene3D" id="2.40.110.10">
    <property type="entry name" value="Butyryl-CoA Dehydrogenase, subunit A, domain 2"/>
    <property type="match status" value="1"/>
</dbReference>
<dbReference type="GO" id="GO:0050660">
    <property type="term" value="F:flavin adenine dinucleotide binding"/>
    <property type="evidence" value="ECO:0007669"/>
    <property type="project" value="InterPro"/>
</dbReference>
<dbReference type="InterPro" id="IPR037069">
    <property type="entry name" value="AcylCoA_DH/ox_N_sf"/>
</dbReference>
<dbReference type="PANTHER" id="PTHR48083:SF19">
    <property type="entry name" value="FLAVIN-DEPENDENT MONOOXYGENASE, OXYGENASE SUBUNIT HSAA"/>
    <property type="match status" value="1"/>
</dbReference>
<dbReference type="PANTHER" id="PTHR48083">
    <property type="entry name" value="MEDIUM-CHAIN SPECIFIC ACYL-COA DEHYDROGENASE, MITOCHONDRIAL-RELATED"/>
    <property type="match status" value="1"/>
</dbReference>
<evidence type="ECO:0000259" key="4">
    <source>
        <dbReference type="Pfam" id="PF08028"/>
    </source>
</evidence>
<dbReference type="SUPFAM" id="SSF56645">
    <property type="entry name" value="Acyl-CoA dehydrogenase NM domain-like"/>
    <property type="match status" value="1"/>
</dbReference>
<dbReference type="GO" id="GO:0005737">
    <property type="term" value="C:cytoplasm"/>
    <property type="evidence" value="ECO:0007669"/>
    <property type="project" value="TreeGrafter"/>
</dbReference>
<dbReference type="EMBL" id="VTFX01000001">
    <property type="protein sequence ID" value="KAD4060033.1"/>
    <property type="molecule type" value="Genomic_DNA"/>
</dbReference>
<gene>
    <name evidence="5" type="ORF">GD627_02880</name>
</gene>
<organism evidence="5 6">
    <name type="scientific">Arthrobacter yangruifuii</name>
    <dbReference type="NCBI Taxonomy" id="2606616"/>
    <lineage>
        <taxon>Bacteria</taxon>
        <taxon>Bacillati</taxon>
        <taxon>Actinomycetota</taxon>
        <taxon>Actinomycetes</taxon>
        <taxon>Micrococcales</taxon>
        <taxon>Micrococcaceae</taxon>
        <taxon>Arthrobacter</taxon>
    </lineage>
</organism>